<dbReference type="GO" id="GO:0016791">
    <property type="term" value="F:phosphatase activity"/>
    <property type="evidence" value="ECO:0007669"/>
    <property type="project" value="TreeGrafter"/>
</dbReference>
<dbReference type="Proteomes" id="UP001227162">
    <property type="component" value="Unassembled WGS sequence"/>
</dbReference>
<dbReference type="Gene3D" id="3.40.50.1240">
    <property type="entry name" value="Phosphoglycerate mutase-like"/>
    <property type="match status" value="1"/>
</dbReference>
<dbReference type="PANTHER" id="PTHR48100">
    <property type="entry name" value="BROAD-SPECIFICITY PHOSPHATASE YOR283W-RELATED"/>
    <property type="match status" value="1"/>
</dbReference>
<dbReference type="RefSeq" id="WP_317626279.1">
    <property type="nucleotide sequence ID" value="NZ_JANFFA010000003.1"/>
</dbReference>
<gene>
    <name evidence="1" type="ORF">NOI20_11110</name>
</gene>
<protein>
    <submittedName>
        <fullName evidence="1">Histidine phosphatase family protein</fullName>
    </submittedName>
</protein>
<dbReference type="AlphaFoldDB" id="A0AAJ1X6E9"/>
<reference evidence="1" key="2">
    <citation type="submission" date="2023-04" db="EMBL/GenBank/DDBJ databases">
        <title>'Rhodoalgimonas zhirmunskyi' gen. nov., isolated from a red alga.</title>
        <authorList>
            <person name="Nedashkovskaya O.I."/>
            <person name="Otstavnykh N.Y."/>
            <person name="Bystritskaya E.P."/>
            <person name="Balabanova L.A."/>
            <person name="Isaeva M.P."/>
        </authorList>
    </citation>
    <scope>NUCLEOTIDE SEQUENCE</scope>
    <source>
        <strain evidence="1">10Alg 79</strain>
    </source>
</reference>
<dbReference type="InterPro" id="IPR029033">
    <property type="entry name" value="His_PPase_superfam"/>
</dbReference>
<keyword evidence="2" id="KW-1185">Reference proteome</keyword>
<dbReference type="PANTHER" id="PTHR48100:SF1">
    <property type="entry name" value="HISTIDINE PHOSPHATASE FAMILY PROTEIN-RELATED"/>
    <property type="match status" value="1"/>
</dbReference>
<dbReference type="EMBL" id="JANFFA010000003">
    <property type="protein sequence ID" value="MDQ2094659.1"/>
    <property type="molecule type" value="Genomic_DNA"/>
</dbReference>
<dbReference type="InterPro" id="IPR050275">
    <property type="entry name" value="PGM_Phosphatase"/>
</dbReference>
<dbReference type="CDD" id="cd07067">
    <property type="entry name" value="HP_PGM_like"/>
    <property type="match status" value="1"/>
</dbReference>
<name>A0AAJ1X6E9_9RHOB</name>
<dbReference type="InterPro" id="IPR013078">
    <property type="entry name" value="His_Pase_superF_clade-1"/>
</dbReference>
<dbReference type="SUPFAM" id="SSF53254">
    <property type="entry name" value="Phosphoglycerate mutase-like"/>
    <property type="match status" value="1"/>
</dbReference>
<sequence>MTRRAFLIRHGPTHARGMVGWSDIPADLSDSATLDWLDRELPAGAPIVSSDLIRARDTANAIPGTRPRLPDDPGLRELHFGAWELKTRDEIEDIAHFKAFWQNPGALSTPGGESWHGFMTRVSDAMTRIFQQSSAPDIVITAHFGVILGLVAQARGQAPEQVFGQKIDNFSLTELHGTPGNWAPVRVNQLP</sequence>
<dbReference type="GO" id="GO:0005737">
    <property type="term" value="C:cytoplasm"/>
    <property type="evidence" value="ECO:0007669"/>
    <property type="project" value="TreeGrafter"/>
</dbReference>
<evidence type="ECO:0000313" key="2">
    <source>
        <dbReference type="Proteomes" id="UP001227162"/>
    </source>
</evidence>
<organism evidence="1 2">
    <name type="scientific">Rhodalgimonas zhirmunskyi</name>
    <dbReference type="NCBI Taxonomy" id="2964767"/>
    <lineage>
        <taxon>Bacteria</taxon>
        <taxon>Pseudomonadati</taxon>
        <taxon>Pseudomonadota</taxon>
        <taxon>Alphaproteobacteria</taxon>
        <taxon>Rhodobacterales</taxon>
        <taxon>Roseobacteraceae</taxon>
        <taxon>Rhodalgimonas</taxon>
    </lineage>
</organism>
<accession>A0AAJ1X6E9</accession>
<dbReference type="SMART" id="SM00855">
    <property type="entry name" value="PGAM"/>
    <property type="match status" value="1"/>
</dbReference>
<reference evidence="1" key="1">
    <citation type="submission" date="2022-07" db="EMBL/GenBank/DDBJ databases">
        <authorList>
            <person name="Otstavnykh N."/>
            <person name="Isaeva M."/>
            <person name="Bystritskaya E."/>
        </authorList>
    </citation>
    <scope>NUCLEOTIDE SEQUENCE</scope>
    <source>
        <strain evidence="1">10Alg 79</strain>
    </source>
</reference>
<dbReference type="Pfam" id="PF00300">
    <property type="entry name" value="His_Phos_1"/>
    <property type="match status" value="1"/>
</dbReference>
<evidence type="ECO:0000313" key="1">
    <source>
        <dbReference type="EMBL" id="MDQ2094659.1"/>
    </source>
</evidence>
<comment type="caution">
    <text evidence="1">The sequence shown here is derived from an EMBL/GenBank/DDBJ whole genome shotgun (WGS) entry which is preliminary data.</text>
</comment>
<proteinExistence type="predicted"/>